<dbReference type="EMBL" id="JBJURJ010000016">
    <property type="protein sequence ID" value="MFM9331109.1"/>
    <property type="molecule type" value="Genomic_DNA"/>
</dbReference>
<organism evidence="1 2">
    <name type="scientific">Paenibacillus mesotrionivorans</name>
    <dbReference type="NCBI Taxonomy" id="3160968"/>
    <lineage>
        <taxon>Bacteria</taxon>
        <taxon>Bacillati</taxon>
        <taxon>Bacillota</taxon>
        <taxon>Bacilli</taxon>
        <taxon>Bacillales</taxon>
        <taxon>Paenibacillaceae</taxon>
        <taxon>Paenibacillus</taxon>
    </lineage>
</organism>
<accession>A0ACC7P684</accession>
<dbReference type="Proteomes" id="UP001631969">
    <property type="component" value="Unassembled WGS sequence"/>
</dbReference>
<name>A0ACC7P684_9BACL</name>
<keyword evidence="1" id="KW-0378">Hydrolase</keyword>
<reference evidence="1" key="1">
    <citation type="submission" date="2024-12" db="EMBL/GenBank/DDBJ databases">
        <authorList>
            <person name="Wu N."/>
        </authorList>
    </citation>
    <scope>NUCLEOTIDE SEQUENCE</scope>
    <source>
        <strain evidence="1">P15</strain>
    </source>
</reference>
<sequence>MSQQQDQQQPYQHKQHQQNNAVQPVEIEAGAKRILETMLAQKSDAWNLSLSHWDWSQGVGLYGISRMYDRTRDEAYLCFLRDWFRQHAGLREFGSVNYVCLANSALMLLKLEKELQEQEAVLYRSICEEFADWCLNKALLTANGGFAHVWGKGGLDDYKNQLWIDTVFMAGIFMIDYGLHAGRPELVEEGIRQYEIHAGCLYNPETGLFYHGYHSLHHKQLGEHWGRGNGWMAAALAELLRLLQGTRYDTGMFSSMFLSFMESAYRLRNEDGMLHTVLNLKSSYTETTATALFGYAALLGAELGILPETIKEWGHQASQQVLRRITLLGEVEGASGGTDCQELEGYLHIPFIQSLYTYGTVLMMLAAELHSPNSR</sequence>
<evidence type="ECO:0000313" key="1">
    <source>
        <dbReference type="EMBL" id="MFM9331109.1"/>
    </source>
</evidence>
<evidence type="ECO:0000313" key="2">
    <source>
        <dbReference type="Proteomes" id="UP001631969"/>
    </source>
</evidence>
<comment type="caution">
    <text evidence="1">The sequence shown here is derived from an EMBL/GenBank/DDBJ whole genome shotgun (WGS) entry which is preliminary data.</text>
</comment>
<keyword evidence="2" id="KW-1185">Reference proteome</keyword>
<protein>
    <submittedName>
        <fullName evidence="1">Glycoside hydrolase family 88 protein</fullName>
    </submittedName>
</protein>
<gene>
    <name evidence="1" type="ORF">ACI1P1_22705</name>
</gene>
<proteinExistence type="predicted"/>